<comment type="caution">
    <text evidence="2">The sequence shown here is derived from an EMBL/GenBank/DDBJ whole genome shotgun (WGS) entry which is preliminary data.</text>
</comment>
<proteinExistence type="predicted"/>
<accession>A0AA41QP52</accession>
<dbReference type="Gene3D" id="3.40.630.30">
    <property type="match status" value="1"/>
</dbReference>
<feature type="domain" description="N-acetyltransferase" evidence="1">
    <location>
        <begin position="25"/>
        <end position="158"/>
    </location>
</feature>
<dbReference type="Pfam" id="PF00583">
    <property type="entry name" value="Acetyltransf_1"/>
    <property type="match status" value="1"/>
</dbReference>
<dbReference type="Proteomes" id="UP001156140">
    <property type="component" value="Unassembled WGS sequence"/>
</dbReference>
<dbReference type="InterPro" id="IPR016181">
    <property type="entry name" value="Acyl_CoA_acyltransferase"/>
</dbReference>
<protein>
    <submittedName>
        <fullName evidence="2">GNAT family N-acetyltransferase</fullName>
    </submittedName>
</protein>
<dbReference type="SUPFAM" id="SSF55729">
    <property type="entry name" value="Acyl-CoA N-acyltransferases (Nat)"/>
    <property type="match status" value="1"/>
</dbReference>
<reference evidence="2" key="1">
    <citation type="submission" date="2022-03" db="EMBL/GenBank/DDBJ databases">
        <title>The complete genome sequence of a Methyloterrigena soli.</title>
        <authorList>
            <person name="Zi Z."/>
        </authorList>
    </citation>
    <scope>NUCLEOTIDE SEQUENCE</scope>
    <source>
        <strain evidence="2">M48</strain>
    </source>
</reference>
<sequence length="158" mass="17212">MPDLLIKLYNLPAIDTEARVAANGITIRRAMAPEGEIIREWIGRHFSHHWVAEASVALSHQPVGLYIAIRDGRMLGFACFDATARGFFGPTGVDEAERGQGIGEALLIATLKGMREAGYQYAIIGGAGPVDFYRKKLDALEVPDSVPGIYADMLRKTP</sequence>
<evidence type="ECO:0000259" key="1">
    <source>
        <dbReference type="PROSITE" id="PS51186"/>
    </source>
</evidence>
<name>A0AA41QP52_9HYPH</name>
<dbReference type="InterPro" id="IPR000182">
    <property type="entry name" value="GNAT_dom"/>
</dbReference>
<dbReference type="PROSITE" id="PS51186">
    <property type="entry name" value="GNAT"/>
    <property type="match status" value="1"/>
</dbReference>
<evidence type="ECO:0000313" key="2">
    <source>
        <dbReference type="EMBL" id="MCI0128422.1"/>
    </source>
</evidence>
<dbReference type="EMBL" id="JALAZD010000002">
    <property type="protein sequence ID" value="MCI0128422.1"/>
    <property type="molecule type" value="Genomic_DNA"/>
</dbReference>
<dbReference type="RefSeq" id="WP_182398838.1">
    <property type="nucleotide sequence ID" value="NZ_JAKETQ010000002.1"/>
</dbReference>
<dbReference type="AlphaFoldDB" id="A0AA41QP52"/>
<evidence type="ECO:0000313" key="3">
    <source>
        <dbReference type="Proteomes" id="UP001156140"/>
    </source>
</evidence>
<dbReference type="CDD" id="cd04301">
    <property type="entry name" value="NAT_SF"/>
    <property type="match status" value="1"/>
</dbReference>
<organism evidence="2 3">
    <name type="scientific">Paradevosia shaoguanensis</name>
    <dbReference type="NCBI Taxonomy" id="1335043"/>
    <lineage>
        <taxon>Bacteria</taxon>
        <taxon>Pseudomonadati</taxon>
        <taxon>Pseudomonadota</taxon>
        <taxon>Alphaproteobacteria</taxon>
        <taxon>Hyphomicrobiales</taxon>
        <taxon>Devosiaceae</taxon>
        <taxon>Paradevosia</taxon>
    </lineage>
</organism>
<gene>
    <name evidence="2" type="ORF">ML536_16445</name>
</gene>
<dbReference type="GO" id="GO:0016747">
    <property type="term" value="F:acyltransferase activity, transferring groups other than amino-acyl groups"/>
    <property type="evidence" value="ECO:0007669"/>
    <property type="project" value="InterPro"/>
</dbReference>
<keyword evidence="3" id="KW-1185">Reference proteome</keyword>